<dbReference type="InParanoid" id="A0A6P8S4H7"/>
<dbReference type="FunCoup" id="A0A6P8S4H7">
    <property type="interactions" value="3188"/>
</dbReference>
<accession>A0A6P8S4H7</accession>
<dbReference type="KEGG" id="gsh:117365459"/>
<sequence>MDTTSRQKDVCVQTLQLAGSSDNPAVVLACERLSGVQQSEGCCSVSVDFSGLVTQESCCRFICELLKHVLYQRQQLPLPYDQLIYFLSRDHTSNRAMYYWKNNFGLCTESTDSLSLDNELILKKRRCTNLADSMKCHRVLAELEKLFGHLETLFSLTLVPRVLLLLGGSTVCPRELYEVNMEGIKLGNGEQSLKTSFCMQKIFRSLFSADVFSDLQSPAIMGAMLLVQGHRDCGIDWFRPKLAYKVPSRGWRLTINLSCCDMTLAPAIHDAATSTMQDYIWFQAPVTLKGFHE</sequence>
<dbReference type="GO" id="GO:0007096">
    <property type="term" value="P:regulation of exit from mitosis"/>
    <property type="evidence" value="ECO:0007669"/>
    <property type="project" value="InterPro"/>
</dbReference>
<keyword evidence="1" id="KW-1185">Reference proteome</keyword>
<dbReference type="PANTHER" id="PTHR15681:SF1">
    <property type="entry name" value="MAD2L1-BINDING PROTEIN"/>
    <property type="match status" value="1"/>
</dbReference>
<protein>
    <submittedName>
        <fullName evidence="2">LOW QUALITY PROTEIN: MAD2L1-binding protein</fullName>
    </submittedName>
</protein>
<dbReference type="Gene3D" id="3.30.900.20">
    <property type="match status" value="1"/>
</dbReference>
<dbReference type="InterPro" id="IPR009511">
    <property type="entry name" value="MAD1/Cdc20-bound-Mad2-bd"/>
</dbReference>
<dbReference type="AlphaFoldDB" id="A0A6P8S4H7"/>
<dbReference type="InterPro" id="IPR053729">
    <property type="entry name" value="MAD2L1BP_domain_sf"/>
</dbReference>
<dbReference type="PANTHER" id="PTHR15681">
    <property type="entry name" value="MAD2L1-BINDING PROTEIN"/>
    <property type="match status" value="1"/>
</dbReference>
<dbReference type="GO" id="GO:0005634">
    <property type="term" value="C:nucleus"/>
    <property type="evidence" value="ECO:0007669"/>
    <property type="project" value="InterPro"/>
</dbReference>
<dbReference type="CTD" id="9587"/>
<dbReference type="OrthoDB" id="6334764at2759"/>
<reference evidence="2" key="1">
    <citation type="submission" date="2025-08" db="UniProtKB">
        <authorList>
            <consortium name="RefSeq"/>
        </authorList>
    </citation>
    <scope>IDENTIFICATION</scope>
</reference>
<dbReference type="Pfam" id="PF06581">
    <property type="entry name" value="p31comet"/>
    <property type="match status" value="2"/>
</dbReference>
<proteinExistence type="predicted"/>
<evidence type="ECO:0000313" key="2">
    <source>
        <dbReference type="RefSeq" id="XP_033811826.1"/>
    </source>
</evidence>
<dbReference type="RefSeq" id="XP_033811826.1">
    <property type="nucleotide sequence ID" value="XM_033955935.1"/>
</dbReference>
<dbReference type="GeneID" id="117365459"/>
<name>A0A6P8S4H7_GEOSA</name>
<organism evidence="1 2">
    <name type="scientific">Geotrypetes seraphini</name>
    <name type="common">Gaboon caecilian</name>
    <name type="synonym">Caecilia seraphini</name>
    <dbReference type="NCBI Taxonomy" id="260995"/>
    <lineage>
        <taxon>Eukaryota</taxon>
        <taxon>Metazoa</taxon>
        <taxon>Chordata</taxon>
        <taxon>Craniata</taxon>
        <taxon>Vertebrata</taxon>
        <taxon>Euteleostomi</taxon>
        <taxon>Amphibia</taxon>
        <taxon>Gymnophiona</taxon>
        <taxon>Geotrypetes</taxon>
    </lineage>
</organism>
<gene>
    <name evidence="2" type="primary">MAD2L1BP</name>
</gene>
<dbReference type="Proteomes" id="UP000515159">
    <property type="component" value="Chromosome 8"/>
</dbReference>
<evidence type="ECO:0000313" key="1">
    <source>
        <dbReference type="Proteomes" id="UP000515159"/>
    </source>
</evidence>